<comment type="caution">
    <text evidence="1">The sequence shown here is derived from an EMBL/GenBank/DDBJ whole genome shotgun (WGS) entry which is preliminary data.</text>
</comment>
<keyword evidence="2" id="KW-1185">Reference proteome</keyword>
<name>A0A6S7J8T6_PARCT</name>
<organism evidence="1 2">
    <name type="scientific">Paramuricea clavata</name>
    <name type="common">Red gorgonian</name>
    <name type="synonym">Violescent sea-whip</name>
    <dbReference type="NCBI Taxonomy" id="317549"/>
    <lineage>
        <taxon>Eukaryota</taxon>
        <taxon>Metazoa</taxon>
        <taxon>Cnidaria</taxon>
        <taxon>Anthozoa</taxon>
        <taxon>Octocorallia</taxon>
        <taxon>Malacalcyonacea</taxon>
        <taxon>Plexauridae</taxon>
        <taxon>Paramuricea</taxon>
    </lineage>
</organism>
<sequence length="100" mass="11367">MASCMDKENKRVSDMTVAELKEYLKMRGITASGYLKPASLQIAQEVEKMMLPIDPNHEYGNSDLRNAIETLIIHDIVIRQPLSYPVVNRLNDFIDSPPFS</sequence>
<evidence type="ECO:0000313" key="2">
    <source>
        <dbReference type="Proteomes" id="UP001152795"/>
    </source>
</evidence>
<dbReference type="EMBL" id="CACRXK020014536">
    <property type="protein sequence ID" value="CAB4026998.1"/>
    <property type="molecule type" value="Genomic_DNA"/>
</dbReference>
<reference evidence="1" key="1">
    <citation type="submission" date="2020-04" db="EMBL/GenBank/DDBJ databases">
        <authorList>
            <person name="Alioto T."/>
            <person name="Alioto T."/>
            <person name="Gomez Garrido J."/>
        </authorList>
    </citation>
    <scope>NUCLEOTIDE SEQUENCE</scope>
    <source>
        <strain evidence="1">A484AB</strain>
    </source>
</reference>
<dbReference type="InterPro" id="IPR036361">
    <property type="entry name" value="SAP_dom_sf"/>
</dbReference>
<feature type="non-terminal residue" evidence="1">
    <location>
        <position position="100"/>
    </location>
</feature>
<protein>
    <submittedName>
        <fullName evidence="1">Uncharacterized protein</fullName>
    </submittedName>
</protein>
<dbReference type="Gene3D" id="1.10.720.30">
    <property type="entry name" value="SAP domain"/>
    <property type="match status" value="1"/>
</dbReference>
<proteinExistence type="predicted"/>
<dbReference type="OrthoDB" id="5954069at2759"/>
<dbReference type="Proteomes" id="UP001152795">
    <property type="component" value="Unassembled WGS sequence"/>
</dbReference>
<dbReference type="AlphaFoldDB" id="A0A6S7J8T6"/>
<accession>A0A6S7J8T6</accession>
<evidence type="ECO:0000313" key="1">
    <source>
        <dbReference type="EMBL" id="CAB4026998.1"/>
    </source>
</evidence>
<gene>
    <name evidence="1" type="ORF">PACLA_8A022603</name>
</gene>